<evidence type="ECO:0000259" key="1">
    <source>
        <dbReference type="Pfam" id="PF13020"/>
    </source>
</evidence>
<dbReference type="EMBL" id="JADIVZ010000003">
    <property type="protein sequence ID" value="MBF4161598.1"/>
    <property type="molecule type" value="Genomic_DNA"/>
</dbReference>
<protein>
    <submittedName>
        <fullName evidence="2">DUF3883 domain-containing protein</fullName>
    </submittedName>
</protein>
<dbReference type="Proteomes" id="UP000656804">
    <property type="component" value="Unassembled WGS sequence"/>
</dbReference>
<dbReference type="Pfam" id="PF13020">
    <property type="entry name" value="NOV_C"/>
    <property type="match status" value="1"/>
</dbReference>
<evidence type="ECO:0000313" key="3">
    <source>
        <dbReference type="Proteomes" id="UP000656804"/>
    </source>
</evidence>
<evidence type="ECO:0000313" key="2">
    <source>
        <dbReference type="EMBL" id="MBF4161598.1"/>
    </source>
</evidence>
<keyword evidence="3" id="KW-1185">Reference proteome</keyword>
<feature type="domain" description="Protein NO VEIN C-terminal" evidence="1">
    <location>
        <begin position="302"/>
        <end position="371"/>
    </location>
</feature>
<sequence length="425" mass="46473">MAVNIKVKAKFDIDTATDSMGRTWAGWDEDASDQDNWDHNRGRHTFSDRVDDERYATLSYDGQIRVVAELTGRQRESNPGKAAQKWSLQGRVLPPGDPVREAFLSLPAPAHRTPIEYIDDPEGAASVDAFLLTNNPKKWEIDPDLLAEWIDATADGHPVEGRWSTGGTKKKIVPGDRAFLLRQDVPARGIFASGTFTSSVFQADHWDGAGRLANYADVLWDTVIDPEYPLPTTELLEQLPAGQWEPQASGTQVKPAVVGELEKLWAAHVASVGGGTVASPTVTGSAGEGQGRRLDAKLRKQIEDLAQARLTERYEDEGWTVEDLRYGNPFDAKATKGGDVLYLEAKGTTTAGERVIVTRNEVAFAREHPGECVMGIVSGITLNAAGDVDPASGELRLYAWEPDDDDLVPLSFDFYPPDEQYIVGA</sequence>
<organism evidence="2 3">
    <name type="scientific">Nocardioides acrostichi</name>
    <dbReference type="NCBI Taxonomy" id="2784339"/>
    <lineage>
        <taxon>Bacteria</taxon>
        <taxon>Bacillati</taxon>
        <taxon>Actinomycetota</taxon>
        <taxon>Actinomycetes</taxon>
        <taxon>Propionibacteriales</taxon>
        <taxon>Nocardioidaceae</taxon>
        <taxon>Nocardioides</taxon>
    </lineage>
</organism>
<name>A0A930UVG9_9ACTN</name>
<dbReference type="RefSeq" id="WP_194502874.1">
    <property type="nucleotide sequence ID" value="NZ_JADIVZ010000003.1"/>
</dbReference>
<reference evidence="2" key="1">
    <citation type="submission" date="2020-11" db="EMBL/GenBank/DDBJ databases">
        <title>Nocardioides sp. CBS4Y-1, whole genome shotgun sequence.</title>
        <authorList>
            <person name="Tuo L."/>
        </authorList>
    </citation>
    <scope>NUCLEOTIDE SEQUENCE</scope>
    <source>
        <strain evidence="2">CBS4Y-1</strain>
    </source>
</reference>
<comment type="caution">
    <text evidence="2">The sequence shown here is derived from an EMBL/GenBank/DDBJ whole genome shotgun (WGS) entry which is preliminary data.</text>
</comment>
<dbReference type="InterPro" id="IPR024975">
    <property type="entry name" value="NOV_C"/>
</dbReference>
<dbReference type="AlphaFoldDB" id="A0A930UVG9"/>
<accession>A0A930UVG9</accession>
<gene>
    <name evidence="2" type="ORF">ISG29_07830</name>
</gene>
<proteinExistence type="predicted"/>